<keyword evidence="8 9" id="KW-0472">Membrane</keyword>
<dbReference type="GO" id="GO:0005886">
    <property type="term" value="C:plasma membrane"/>
    <property type="evidence" value="ECO:0007669"/>
    <property type="project" value="UniProtKB-SubCell"/>
</dbReference>
<keyword evidence="13" id="KW-1185">Reference proteome</keyword>
<keyword evidence="5 10" id="KW-0592">Phosphate transport</keyword>
<keyword evidence="4 10" id="KW-1003">Cell membrane</keyword>
<dbReference type="InterPro" id="IPR011864">
    <property type="entry name" value="Phosphate_PstC"/>
</dbReference>
<name>A0A5R8QHJ2_9FIRM</name>
<keyword evidence="7 9" id="KW-1133">Transmembrane helix</keyword>
<evidence type="ECO:0000313" key="13">
    <source>
        <dbReference type="Proteomes" id="UP000306912"/>
    </source>
</evidence>
<dbReference type="PANTHER" id="PTHR30425:SF1">
    <property type="entry name" value="PHOSPHATE TRANSPORT SYSTEM PERMEASE PROTEIN PSTC"/>
    <property type="match status" value="1"/>
</dbReference>
<dbReference type="InterPro" id="IPR000515">
    <property type="entry name" value="MetI-like"/>
</dbReference>
<feature type="transmembrane region" description="Helical" evidence="9">
    <location>
        <begin position="185"/>
        <end position="204"/>
    </location>
</feature>
<dbReference type="Proteomes" id="UP000306912">
    <property type="component" value="Unassembled WGS sequence"/>
</dbReference>
<feature type="transmembrane region" description="Helical" evidence="9">
    <location>
        <begin position="152"/>
        <end position="173"/>
    </location>
</feature>
<dbReference type="InterPro" id="IPR051124">
    <property type="entry name" value="Phosphate_Transport_Permease"/>
</dbReference>
<evidence type="ECO:0000256" key="5">
    <source>
        <dbReference type="ARBA" id="ARBA00022592"/>
    </source>
</evidence>
<dbReference type="Gene3D" id="1.10.3720.10">
    <property type="entry name" value="MetI-like"/>
    <property type="match status" value="1"/>
</dbReference>
<evidence type="ECO:0000256" key="10">
    <source>
        <dbReference type="RuleBase" id="RU363054"/>
    </source>
</evidence>
<comment type="caution">
    <text evidence="10">Lacks conserved residue(s) required for the propagation of feature annotation.</text>
</comment>
<sequence length="327" mass="35005">MNDQINTDDGEHTIQYTDAEGNIQTVQFVIDPTQTDTSKVVEFLEYPDDSKVDNSVRYSATLTLAGSTTLSPKEISVVAPEPPYSILSFLFGQEWRPDSMKLYGILPMIISSILVTICALLIGVPIGVLTGVYLAELAPPRVARVLRPLTELLAGIPSVVFGFIGLMVIVPFIQNTFQIATGTSALAASIVLGIMILPTVISMTETSLRAVPSFYKEGSLALGATQIQTIFKVQIRAAKSGILTGIVLGIGRAMGETMAVILVAGNSPQIPGSILDSVRTLTATIALEMGYASGRHSEMLFAIGIVLFVFIFILNVVVLAINKREAK</sequence>
<comment type="caution">
    <text evidence="12">The sequence shown here is derived from an EMBL/GenBank/DDBJ whole genome shotgun (WGS) entry which is preliminary data.</text>
</comment>
<evidence type="ECO:0000256" key="2">
    <source>
        <dbReference type="ARBA" id="ARBA00007069"/>
    </source>
</evidence>
<dbReference type="InterPro" id="IPR035906">
    <property type="entry name" value="MetI-like_sf"/>
</dbReference>
<dbReference type="Pfam" id="PF00528">
    <property type="entry name" value="BPD_transp_1"/>
    <property type="match status" value="1"/>
</dbReference>
<evidence type="ECO:0000256" key="3">
    <source>
        <dbReference type="ARBA" id="ARBA00022448"/>
    </source>
</evidence>
<dbReference type="OrthoDB" id="9785113at2"/>
<gene>
    <name evidence="12" type="primary">pstC</name>
    <name evidence="12" type="ORF">FEZ08_00830</name>
</gene>
<comment type="function">
    <text evidence="10">Part of the binding-protein-dependent transport system for phosphate; probably responsible for the translocation of the substrate across the membrane.</text>
</comment>
<dbReference type="AlphaFoldDB" id="A0A5R8QHJ2"/>
<protein>
    <recommendedName>
        <fullName evidence="10">Phosphate transport system permease protein</fullName>
    </recommendedName>
</protein>
<evidence type="ECO:0000256" key="4">
    <source>
        <dbReference type="ARBA" id="ARBA00022475"/>
    </source>
</evidence>
<feature type="transmembrane region" description="Helical" evidence="9">
    <location>
        <begin position="105"/>
        <end position="132"/>
    </location>
</feature>
<dbReference type="PANTHER" id="PTHR30425">
    <property type="entry name" value="PHOSPHATE TRANSPORT SYSTEM PERMEASE PROTEIN PST"/>
    <property type="match status" value="1"/>
</dbReference>
<evidence type="ECO:0000256" key="9">
    <source>
        <dbReference type="RuleBase" id="RU363032"/>
    </source>
</evidence>
<dbReference type="NCBIfam" id="TIGR02138">
    <property type="entry name" value="phosphate_pstC"/>
    <property type="match status" value="1"/>
</dbReference>
<dbReference type="PROSITE" id="PS50928">
    <property type="entry name" value="ABC_TM1"/>
    <property type="match status" value="1"/>
</dbReference>
<evidence type="ECO:0000259" key="11">
    <source>
        <dbReference type="PROSITE" id="PS50928"/>
    </source>
</evidence>
<dbReference type="InParanoid" id="A0A5R8QHJ2"/>
<reference evidence="12 13" key="1">
    <citation type="submission" date="2019-05" db="EMBL/GenBank/DDBJ databases">
        <title>Culicoidintestinum kansasii gen. nov., sp. nov. from the gastrointestinal tract of the biting midge, Culicoides sonorensis.</title>
        <authorList>
            <person name="Neupane S."/>
            <person name="Ghosh A."/>
            <person name="Gunther S."/>
            <person name="Martin K."/>
            <person name="Zurek L."/>
        </authorList>
    </citation>
    <scope>NUCLEOTIDE SEQUENCE [LARGE SCALE GENOMIC DNA]</scope>
    <source>
        <strain evidence="12 13">CS-1</strain>
    </source>
</reference>
<evidence type="ECO:0000256" key="8">
    <source>
        <dbReference type="ARBA" id="ARBA00023136"/>
    </source>
</evidence>
<comment type="similarity">
    <text evidence="2 10">Belongs to the binding-protein-dependent transport system permease family. CysTW subfamily.</text>
</comment>
<evidence type="ECO:0000313" key="12">
    <source>
        <dbReference type="EMBL" id="TLG77511.1"/>
    </source>
</evidence>
<dbReference type="FunCoup" id="A0A5R8QHJ2">
    <property type="interactions" value="230"/>
</dbReference>
<evidence type="ECO:0000256" key="7">
    <source>
        <dbReference type="ARBA" id="ARBA00022989"/>
    </source>
</evidence>
<comment type="subcellular location">
    <subcellularLocation>
        <location evidence="1 9">Cell membrane</location>
        <topology evidence="1 9">Multi-pass membrane protein</topology>
    </subcellularLocation>
</comment>
<dbReference type="SUPFAM" id="SSF161098">
    <property type="entry name" value="MetI-like"/>
    <property type="match status" value="1"/>
</dbReference>
<evidence type="ECO:0000256" key="1">
    <source>
        <dbReference type="ARBA" id="ARBA00004651"/>
    </source>
</evidence>
<feature type="transmembrane region" description="Helical" evidence="9">
    <location>
        <begin position="299"/>
        <end position="321"/>
    </location>
</feature>
<evidence type="ECO:0000256" key="6">
    <source>
        <dbReference type="ARBA" id="ARBA00022692"/>
    </source>
</evidence>
<accession>A0A5R8QHJ2</accession>
<dbReference type="GO" id="GO:0006817">
    <property type="term" value="P:phosphate ion transport"/>
    <property type="evidence" value="ECO:0007669"/>
    <property type="project" value="UniProtKB-KW"/>
</dbReference>
<dbReference type="CDD" id="cd06261">
    <property type="entry name" value="TM_PBP2"/>
    <property type="match status" value="1"/>
</dbReference>
<organism evidence="12 13">
    <name type="scientific">Culicoidibacter larvae</name>
    <dbReference type="NCBI Taxonomy" id="2579976"/>
    <lineage>
        <taxon>Bacteria</taxon>
        <taxon>Bacillati</taxon>
        <taxon>Bacillota</taxon>
        <taxon>Culicoidibacteria</taxon>
        <taxon>Culicoidibacterales</taxon>
        <taxon>Culicoidibacteraceae</taxon>
        <taxon>Culicoidibacter</taxon>
    </lineage>
</organism>
<proteinExistence type="inferred from homology"/>
<keyword evidence="3 9" id="KW-0813">Transport</keyword>
<dbReference type="GO" id="GO:0005315">
    <property type="term" value="F:phosphate transmembrane transporter activity"/>
    <property type="evidence" value="ECO:0007669"/>
    <property type="project" value="InterPro"/>
</dbReference>
<keyword evidence="6 9" id="KW-0812">Transmembrane</keyword>
<dbReference type="EMBL" id="VBWP01000001">
    <property type="protein sequence ID" value="TLG77511.1"/>
    <property type="molecule type" value="Genomic_DNA"/>
</dbReference>
<feature type="domain" description="ABC transmembrane type-1" evidence="11">
    <location>
        <begin position="109"/>
        <end position="318"/>
    </location>
</feature>